<comment type="caution">
    <text evidence="2">The sequence shown here is derived from an EMBL/GenBank/DDBJ whole genome shotgun (WGS) entry which is preliminary data.</text>
</comment>
<feature type="domain" description="DUF4123" evidence="1">
    <location>
        <begin position="15"/>
        <end position="127"/>
    </location>
</feature>
<accession>A0A4Y4F551</accession>
<dbReference type="Proteomes" id="UP000319812">
    <property type="component" value="Unassembled WGS sequence"/>
</dbReference>
<protein>
    <recommendedName>
        <fullName evidence="1">DUF4123 domain-containing protein</fullName>
    </recommendedName>
</protein>
<organism evidence="2 3">
    <name type="scientific">Halomonas halmophila</name>
    <dbReference type="NCBI Taxonomy" id="252"/>
    <lineage>
        <taxon>Bacteria</taxon>
        <taxon>Pseudomonadati</taxon>
        <taxon>Pseudomonadota</taxon>
        <taxon>Gammaproteobacteria</taxon>
        <taxon>Oceanospirillales</taxon>
        <taxon>Halomonadaceae</taxon>
        <taxon>Halomonas</taxon>
    </lineage>
</organism>
<evidence type="ECO:0000259" key="1">
    <source>
        <dbReference type="Pfam" id="PF13503"/>
    </source>
</evidence>
<dbReference type="EMBL" id="BJOC01000022">
    <property type="protein sequence ID" value="GED22720.1"/>
    <property type="molecule type" value="Genomic_DNA"/>
</dbReference>
<reference evidence="2 3" key="1">
    <citation type="submission" date="2019-06" db="EMBL/GenBank/DDBJ databases">
        <title>Whole genome shotgun sequence of Halomonas halmophila NBRC 15537.</title>
        <authorList>
            <person name="Hosoyama A."/>
            <person name="Uohara A."/>
            <person name="Ohji S."/>
            <person name="Ichikawa N."/>
        </authorList>
    </citation>
    <scope>NUCLEOTIDE SEQUENCE [LARGE SCALE GENOMIC DNA]</scope>
    <source>
        <strain evidence="2 3">NBRC 15537</strain>
    </source>
</reference>
<name>A0A4Y4F551_9GAMM</name>
<keyword evidence="3" id="KW-1185">Reference proteome</keyword>
<dbReference type="Pfam" id="PF13503">
    <property type="entry name" value="DUF4123"/>
    <property type="match status" value="1"/>
</dbReference>
<proteinExistence type="predicted"/>
<gene>
    <name evidence="2" type="ORF">HHA01_16970</name>
</gene>
<dbReference type="AlphaFoldDB" id="A0A4Y4F551"/>
<sequence length="267" mass="30225">MRYSLGLPEVAGRRYWLVETASLPEHEVLRRFYEVVEAPECRWLYQQTRLDAMKEAGPVLLDVTAAPTFPAEQLEAWGGIAGVIIDTPLSIEEVQAHLARLVTVRLKPEGEGVWRFHEPMALHLMLGEGLLDRTHRAAMQGQEARWYWPICRCHDGWLFETAVSDRTEAVQLPWPVTLEAATVRRLSGIQQLSRLMPVLADLLDRHGLQKDADAITALWLDLEGYWSEVAQSRQPARQAVEALAGAQRDASSLSDFRDRMQRLAHTG</sequence>
<evidence type="ECO:0000313" key="2">
    <source>
        <dbReference type="EMBL" id="GED22720.1"/>
    </source>
</evidence>
<dbReference type="InterPro" id="IPR025391">
    <property type="entry name" value="DUF4123"/>
</dbReference>
<evidence type="ECO:0000313" key="3">
    <source>
        <dbReference type="Proteomes" id="UP000319812"/>
    </source>
</evidence>